<comment type="caution">
    <text evidence="2">The sequence shown here is derived from an EMBL/GenBank/DDBJ whole genome shotgun (WGS) entry which is preliminary data.</text>
</comment>
<accession>A0A645JGV4</accession>
<dbReference type="AlphaFoldDB" id="A0A645JGV4"/>
<name>A0A645JGV4_9ZZZZ</name>
<evidence type="ECO:0000256" key="1">
    <source>
        <dbReference type="SAM" id="MobiDB-lite"/>
    </source>
</evidence>
<dbReference type="EMBL" id="VSSQ01141034">
    <property type="protein sequence ID" value="MPN62676.1"/>
    <property type="molecule type" value="Genomic_DNA"/>
</dbReference>
<feature type="compositionally biased region" description="Basic and acidic residues" evidence="1">
    <location>
        <begin position="48"/>
        <end position="64"/>
    </location>
</feature>
<protein>
    <submittedName>
        <fullName evidence="2">Uncharacterized protein</fullName>
    </submittedName>
</protein>
<reference evidence="2" key="1">
    <citation type="submission" date="2019-08" db="EMBL/GenBank/DDBJ databases">
        <authorList>
            <person name="Kucharzyk K."/>
            <person name="Murdoch R.W."/>
            <person name="Higgins S."/>
            <person name="Loffler F."/>
        </authorList>
    </citation>
    <scope>NUCLEOTIDE SEQUENCE</scope>
</reference>
<gene>
    <name evidence="2" type="ORF">SDC9_210429</name>
</gene>
<sequence length="90" mass="9800">MPVILAVVTGKMLYAGNDRVGGDTLDVSSCHLPAQIRVLTIILEVSPTHRDPGQVHPRPQEHSHSQSPALLTQYGAYALKQLTIEARCQC</sequence>
<proteinExistence type="predicted"/>
<feature type="region of interest" description="Disordered" evidence="1">
    <location>
        <begin position="48"/>
        <end position="67"/>
    </location>
</feature>
<organism evidence="2">
    <name type="scientific">bioreactor metagenome</name>
    <dbReference type="NCBI Taxonomy" id="1076179"/>
    <lineage>
        <taxon>unclassified sequences</taxon>
        <taxon>metagenomes</taxon>
        <taxon>ecological metagenomes</taxon>
    </lineage>
</organism>
<evidence type="ECO:0000313" key="2">
    <source>
        <dbReference type="EMBL" id="MPN62676.1"/>
    </source>
</evidence>